<protein>
    <submittedName>
        <fullName evidence="1">Uncharacterized protein</fullName>
    </submittedName>
</protein>
<sequence length="92" mass="10377">MSKTCGPRLACGGGLNDLSISTKFEIFLSIPIEHNCLSLHKSHFFKFKLVNTNFLGFFQIVKTNFQLILDDLFLGLLTNSSDSHTIWPCIIQ</sequence>
<evidence type="ECO:0000313" key="2">
    <source>
        <dbReference type="Proteomes" id="UP000276133"/>
    </source>
</evidence>
<reference evidence="1 2" key="1">
    <citation type="journal article" date="2018" name="Sci. Rep.">
        <title>Genomic signatures of local adaptation to the degree of environmental predictability in rotifers.</title>
        <authorList>
            <person name="Franch-Gras L."/>
            <person name="Hahn C."/>
            <person name="Garcia-Roger E.M."/>
            <person name="Carmona M.J."/>
            <person name="Serra M."/>
            <person name="Gomez A."/>
        </authorList>
    </citation>
    <scope>NUCLEOTIDE SEQUENCE [LARGE SCALE GENOMIC DNA]</scope>
    <source>
        <strain evidence="1">HYR1</strain>
    </source>
</reference>
<evidence type="ECO:0000313" key="1">
    <source>
        <dbReference type="EMBL" id="RMZ94444.1"/>
    </source>
</evidence>
<organism evidence="1 2">
    <name type="scientific">Brachionus plicatilis</name>
    <name type="common">Marine rotifer</name>
    <name type="synonym">Brachionus muelleri</name>
    <dbReference type="NCBI Taxonomy" id="10195"/>
    <lineage>
        <taxon>Eukaryota</taxon>
        <taxon>Metazoa</taxon>
        <taxon>Spiralia</taxon>
        <taxon>Gnathifera</taxon>
        <taxon>Rotifera</taxon>
        <taxon>Eurotatoria</taxon>
        <taxon>Monogononta</taxon>
        <taxon>Pseudotrocha</taxon>
        <taxon>Ploima</taxon>
        <taxon>Brachionidae</taxon>
        <taxon>Brachionus</taxon>
    </lineage>
</organism>
<comment type="caution">
    <text evidence="1">The sequence shown here is derived from an EMBL/GenBank/DDBJ whole genome shotgun (WGS) entry which is preliminary data.</text>
</comment>
<proteinExistence type="predicted"/>
<dbReference type="Proteomes" id="UP000276133">
    <property type="component" value="Unassembled WGS sequence"/>
</dbReference>
<dbReference type="EMBL" id="REGN01013051">
    <property type="protein sequence ID" value="RMZ94444.1"/>
    <property type="molecule type" value="Genomic_DNA"/>
</dbReference>
<gene>
    <name evidence="1" type="ORF">BpHYR1_037440</name>
</gene>
<keyword evidence="2" id="KW-1185">Reference proteome</keyword>
<name>A0A3M7P6X4_BRAPC</name>
<dbReference type="AlphaFoldDB" id="A0A3M7P6X4"/>
<accession>A0A3M7P6X4</accession>